<accession>A0A6P6Y9F4</accession>
<keyword evidence="2" id="KW-1185">Reference proteome</keyword>
<keyword evidence="1" id="KW-1133">Transmembrane helix</keyword>
<protein>
    <submittedName>
        <fullName evidence="3">Uncharacterized protein LOC113796037</fullName>
    </submittedName>
</protein>
<feature type="transmembrane region" description="Helical" evidence="1">
    <location>
        <begin position="70"/>
        <end position="96"/>
    </location>
</feature>
<evidence type="ECO:0000256" key="1">
    <source>
        <dbReference type="SAM" id="Phobius"/>
    </source>
</evidence>
<evidence type="ECO:0000313" key="2">
    <source>
        <dbReference type="Proteomes" id="UP000515146"/>
    </source>
</evidence>
<keyword evidence="1" id="KW-0472">Membrane</keyword>
<dbReference type="InParanoid" id="A0A6P6Y9F4"/>
<feature type="non-terminal residue" evidence="3">
    <location>
        <position position="1"/>
    </location>
</feature>
<feature type="transmembrane region" description="Helical" evidence="1">
    <location>
        <begin position="131"/>
        <end position="150"/>
    </location>
</feature>
<dbReference type="RefSeq" id="XP_027202083.1">
    <property type="nucleotide sequence ID" value="XM_027346282.1"/>
</dbReference>
<name>A0A6P6Y9F4_DERPT</name>
<evidence type="ECO:0000313" key="3">
    <source>
        <dbReference type="RefSeq" id="XP_027202083.1"/>
    </source>
</evidence>
<dbReference type="AlphaFoldDB" id="A0A6P6Y9F4"/>
<dbReference type="Proteomes" id="UP000515146">
    <property type="component" value="Unplaced"/>
</dbReference>
<dbReference type="KEGG" id="dpte:113796037"/>
<proteinExistence type="predicted"/>
<feature type="transmembrane region" description="Helical" evidence="1">
    <location>
        <begin position="41"/>
        <end position="64"/>
    </location>
</feature>
<keyword evidence="1" id="KW-0812">Transmembrane</keyword>
<sequence length="245" mass="29822">SKITEIIIKYCQYDDNELLLKFRNYLIQFYRKSRFIVIISYRMVIIQILAVYFLATFFVFYLYLGGQIKLMKLIITTIFLTIYVCYCIFLIGDSFIQLSNKQRKLFWFRFHSDYVYLYSEADKFNLTLRNILLFFELMSKSVVVIGLLFYSHQTKMRMQNTLTTFLFISLFITINILNFRIAHIPSYNRLCWLSVHRWIARLQWLNLDQRKLLNRFPLRYSIKSRLFLQSMTRNQFGFTCGLYMQ</sequence>
<organism evidence="2 3">
    <name type="scientific">Dermatophagoides pteronyssinus</name>
    <name type="common">European house dust mite</name>
    <dbReference type="NCBI Taxonomy" id="6956"/>
    <lineage>
        <taxon>Eukaryota</taxon>
        <taxon>Metazoa</taxon>
        <taxon>Ecdysozoa</taxon>
        <taxon>Arthropoda</taxon>
        <taxon>Chelicerata</taxon>
        <taxon>Arachnida</taxon>
        <taxon>Acari</taxon>
        <taxon>Acariformes</taxon>
        <taxon>Sarcoptiformes</taxon>
        <taxon>Astigmata</taxon>
        <taxon>Psoroptidia</taxon>
        <taxon>Analgoidea</taxon>
        <taxon>Pyroglyphidae</taxon>
        <taxon>Dermatophagoidinae</taxon>
        <taxon>Dermatophagoides</taxon>
    </lineage>
</organism>
<gene>
    <name evidence="3" type="primary">LOC113796037</name>
</gene>
<reference evidence="3" key="1">
    <citation type="submission" date="2025-08" db="UniProtKB">
        <authorList>
            <consortium name="RefSeq"/>
        </authorList>
    </citation>
    <scope>IDENTIFICATION</scope>
    <source>
        <strain evidence="3">Airmid</strain>
    </source>
</reference>
<feature type="transmembrane region" description="Helical" evidence="1">
    <location>
        <begin position="162"/>
        <end position="179"/>
    </location>
</feature>
<dbReference type="OrthoDB" id="6527070at2759"/>